<protein>
    <submittedName>
        <fullName evidence="2">Uncharacterized protein</fullName>
    </submittedName>
</protein>
<evidence type="ECO:0000256" key="1">
    <source>
        <dbReference type="SAM" id="SignalP"/>
    </source>
</evidence>
<sequence length="187" mass="19929">MAHSQSLVRYLILPLSLLAITTSAQKPGSRQVVPTDDPNLHMVINWGTQPVDSLSLYGGSAMEAQLDALRYHRANKTHDTSWDYCSLPLSPNGDKQQSGGCTHLHLEPLSTIKPLSFPDLTELMYTIRGVAYNGSWGLEAKFRIESEDVIVGSGWVANSTTTEGAPAIAVLPSVLQNGGGVAGVAGS</sequence>
<name>A0AA43U1U6_9LECA</name>
<dbReference type="EMBL" id="JAPUFD010000021">
    <property type="protein sequence ID" value="MDI1492887.1"/>
    <property type="molecule type" value="Genomic_DNA"/>
</dbReference>
<reference evidence="2" key="1">
    <citation type="journal article" date="2023" name="Genome Biol. Evol.">
        <title>First Whole Genome Sequence and Flow Cytometry Genome Size Data for the Lichen-Forming Fungus Ramalina farinacea (Ascomycota).</title>
        <authorList>
            <person name="Llewellyn T."/>
            <person name="Mian S."/>
            <person name="Hill R."/>
            <person name="Leitch I.J."/>
            <person name="Gaya E."/>
        </authorList>
    </citation>
    <scope>NUCLEOTIDE SEQUENCE</scope>
    <source>
        <strain evidence="2">LIQ254RAFAR</strain>
    </source>
</reference>
<evidence type="ECO:0000313" key="2">
    <source>
        <dbReference type="EMBL" id="MDI1492887.1"/>
    </source>
</evidence>
<feature type="signal peptide" evidence="1">
    <location>
        <begin position="1"/>
        <end position="24"/>
    </location>
</feature>
<feature type="chain" id="PRO_5041283379" evidence="1">
    <location>
        <begin position="25"/>
        <end position="187"/>
    </location>
</feature>
<accession>A0AA43U1U6</accession>
<comment type="caution">
    <text evidence="2">The sequence shown here is derived from an EMBL/GenBank/DDBJ whole genome shotgun (WGS) entry which is preliminary data.</text>
</comment>
<keyword evidence="3" id="KW-1185">Reference proteome</keyword>
<gene>
    <name evidence="2" type="ORF">OHK93_004670</name>
</gene>
<proteinExistence type="predicted"/>
<dbReference type="Proteomes" id="UP001161017">
    <property type="component" value="Unassembled WGS sequence"/>
</dbReference>
<dbReference type="AlphaFoldDB" id="A0AA43U1U6"/>
<organism evidence="2 3">
    <name type="scientific">Ramalina farinacea</name>
    <dbReference type="NCBI Taxonomy" id="258253"/>
    <lineage>
        <taxon>Eukaryota</taxon>
        <taxon>Fungi</taxon>
        <taxon>Dikarya</taxon>
        <taxon>Ascomycota</taxon>
        <taxon>Pezizomycotina</taxon>
        <taxon>Lecanoromycetes</taxon>
        <taxon>OSLEUM clade</taxon>
        <taxon>Lecanoromycetidae</taxon>
        <taxon>Lecanorales</taxon>
        <taxon>Lecanorineae</taxon>
        <taxon>Ramalinaceae</taxon>
        <taxon>Ramalina</taxon>
    </lineage>
</organism>
<keyword evidence="1" id="KW-0732">Signal</keyword>
<evidence type="ECO:0000313" key="3">
    <source>
        <dbReference type="Proteomes" id="UP001161017"/>
    </source>
</evidence>